<dbReference type="GO" id="GO:0032259">
    <property type="term" value="P:methylation"/>
    <property type="evidence" value="ECO:0007669"/>
    <property type="project" value="UniProtKB-KW"/>
</dbReference>
<keyword evidence="8" id="KW-1185">Reference proteome</keyword>
<evidence type="ECO:0000256" key="5">
    <source>
        <dbReference type="PROSITE-ProRule" id="PRU00333"/>
    </source>
</evidence>
<feature type="domain" description="Hcy-binding" evidence="6">
    <location>
        <begin position="14"/>
        <end position="310"/>
    </location>
</feature>
<name>A0A193CCC4_AMYOR</name>
<evidence type="ECO:0000256" key="4">
    <source>
        <dbReference type="ARBA" id="ARBA00022833"/>
    </source>
</evidence>
<keyword evidence="3 5" id="KW-0479">Metal-binding</keyword>
<evidence type="ECO:0000256" key="1">
    <source>
        <dbReference type="ARBA" id="ARBA00022603"/>
    </source>
</evidence>
<dbReference type="STRING" id="31958.SD37_22745"/>
<proteinExistence type="predicted"/>
<dbReference type="eggNOG" id="COG2040">
    <property type="taxonomic scope" value="Bacteria"/>
</dbReference>
<evidence type="ECO:0000259" key="6">
    <source>
        <dbReference type="PROSITE" id="PS50970"/>
    </source>
</evidence>
<gene>
    <name evidence="7" type="ORF">SD37_22745</name>
</gene>
<feature type="binding site" evidence="5">
    <location>
        <position position="296"/>
    </location>
    <ligand>
        <name>Zn(2+)</name>
        <dbReference type="ChEBI" id="CHEBI:29105"/>
    </ligand>
</feature>
<dbReference type="PANTHER" id="PTHR46015:SF1">
    <property type="entry name" value="HOMOCYSTEINE S-METHYLTRANSFERASE-LIKE ISOFORM 1"/>
    <property type="match status" value="1"/>
</dbReference>
<dbReference type="NCBIfam" id="NF007020">
    <property type="entry name" value="PRK09485.1"/>
    <property type="match status" value="1"/>
</dbReference>
<dbReference type="SUPFAM" id="SSF82282">
    <property type="entry name" value="Homocysteine S-methyltransferase"/>
    <property type="match status" value="1"/>
</dbReference>
<dbReference type="Pfam" id="PF02574">
    <property type="entry name" value="S-methyl_trans"/>
    <property type="match status" value="1"/>
</dbReference>
<dbReference type="Gene3D" id="3.20.20.330">
    <property type="entry name" value="Homocysteine-binding-like domain"/>
    <property type="match status" value="1"/>
</dbReference>
<sequence length="326" mass="34097">MAGGESGDRGSANKEETVALPARRPLVLDGGLSNQLAAAGCDLSGALWSARLLLEDPGTIVAAHEAYYSAGADIATTASYQVSFEGFSAAGIDEGTTAAMLRRSVELARVAAERASLDRELWVAASVGPYGAISADGGEYRGRYGLQKAELAAFHRRRLDVLVAAEPDFLAVETIPDLDEALVLAELVDEYDVPAWLSYTVDGARTRAGQPLAEAFAVAAGAKRIIATGMNCSPAPDVDAAIALAVEESGKPAVVYPNSGQTWDAAARAWRGEPTFDPGRVNGWIDQGARLLGGCCQVGPDQIRTLAKVIGSIDRPDRPVSTVRDA</sequence>
<comment type="cofactor">
    <cofactor evidence="5">
        <name>Zn(2+)</name>
        <dbReference type="ChEBI" id="CHEBI:29105"/>
    </cofactor>
</comment>
<dbReference type="PROSITE" id="PS50970">
    <property type="entry name" value="HCY"/>
    <property type="match status" value="1"/>
</dbReference>
<dbReference type="GO" id="GO:0033528">
    <property type="term" value="P:S-methylmethionine cycle"/>
    <property type="evidence" value="ECO:0007669"/>
    <property type="project" value="TreeGrafter"/>
</dbReference>
<evidence type="ECO:0000313" key="7">
    <source>
        <dbReference type="EMBL" id="ANN21955.1"/>
    </source>
</evidence>
<evidence type="ECO:0000256" key="3">
    <source>
        <dbReference type="ARBA" id="ARBA00022723"/>
    </source>
</evidence>
<accession>A0A193CCC4</accession>
<dbReference type="GO" id="GO:0009086">
    <property type="term" value="P:methionine biosynthetic process"/>
    <property type="evidence" value="ECO:0007669"/>
    <property type="project" value="TreeGrafter"/>
</dbReference>
<dbReference type="EMBL" id="CP016174">
    <property type="protein sequence ID" value="ANN21955.1"/>
    <property type="molecule type" value="Genomic_DNA"/>
</dbReference>
<evidence type="ECO:0000256" key="2">
    <source>
        <dbReference type="ARBA" id="ARBA00022679"/>
    </source>
</evidence>
<dbReference type="InterPro" id="IPR036589">
    <property type="entry name" value="HCY_dom_sf"/>
</dbReference>
<keyword evidence="2 5" id="KW-0808">Transferase</keyword>
<dbReference type="InterPro" id="IPR051486">
    <property type="entry name" value="Hcy_S-methyltransferase"/>
</dbReference>
<dbReference type="PANTHER" id="PTHR46015">
    <property type="entry name" value="ZGC:172121"/>
    <property type="match status" value="1"/>
</dbReference>
<feature type="binding site" evidence="5">
    <location>
        <position position="232"/>
    </location>
    <ligand>
        <name>Zn(2+)</name>
        <dbReference type="ChEBI" id="CHEBI:29105"/>
    </ligand>
</feature>
<reference evidence="7 8" key="1">
    <citation type="journal article" date="2015" name="Genome Announc.">
        <title>Draft Genome Sequence of Norvancomycin-Producing Strain Amycolatopsis orientalis CPCC200066.</title>
        <authorList>
            <person name="Lei X."/>
            <person name="Yuan F."/>
            <person name="Shi Y."/>
            <person name="Li X."/>
            <person name="Wang L."/>
            <person name="Hong B."/>
        </authorList>
    </citation>
    <scope>NUCLEOTIDE SEQUENCE [LARGE SCALE GENOMIC DNA]</scope>
    <source>
        <strain evidence="7 8">B-37</strain>
    </source>
</reference>
<keyword evidence="1 5" id="KW-0489">Methyltransferase</keyword>
<dbReference type="GO" id="GO:0008898">
    <property type="term" value="F:S-adenosylmethionine-homocysteine S-methyltransferase activity"/>
    <property type="evidence" value="ECO:0007669"/>
    <property type="project" value="TreeGrafter"/>
</dbReference>
<feature type="binding site" evidence="5">
    <location>
        <position position="295"/>
    </location>
    <ligand>
        <name>Zn(2+)</name>
        <dbReference type="ChEBI" id="CHEBI:29105"/>
    </ligand>
</feature>
<protein>
    <submittedName>
        <fullName evidence="7">Homocysteine S-methyltransferase</fullName>
    </submittedName>
</protein>
<dbReference type="InterPro" id="IPR003726">
    <property type="entry name" value="HCY_dom"/>
</dbReference>
<dbReference type="Proteomes" id="UP000093695">
    <property type="component" value="Chromosome"/>
</dbReference>
<dbReference type="AlphaFoldDB" id="A0A193CCC4"/>
<organism evidence="7 8">
    <name type="scientific">Amycolatopsis orientalis</name>
    <name type="common">Nocardia orientalis</name>
    <dbReference type="NCBI Taxonomy" id="31958"/>
    <lineage>
        <taxon>Bacteria</taxon>
        <taxon>Bacillati</taxon>
        <taxon>Actinomycetota</taxon>
        <taxon>Actinomycetes</taxon>
        <taxon>Pseudonocardiales</taxon>
        <taxon>Pseudonocardiaceae</taxon>
        <taxon>Amycolatopsis</taxon>
    </lineage>
</organism>
<dbReference type="GO" id="GO:0046872">
    <property type="term" value="F:metal ion binding"/>
    <property type="evidence" value="ECO:0007669"/>
    <property type="project" value="UniProtKB-KW"/>
</dbReference>
<evidence type="ECO:0000313" key="8">
    <source>
        <dbReference type="Proteomes" id="UP000093695"/>
    </source>
</evidence>
<dbReference type="KEGG" id="aori:SD37_22745"/>
<keyword evidence="4 5" id="KW-0862">Zinc</keyword>